<keyword evidence="1" id="KW-0812">Transmembrane</keyword>
<dbReference type="PROSITE" id="PS51257">
    <property type="entry name" value="PROKAR_LIPOPROTEIN"/>
    <property type="match status" value="1"/>
</dbReference>
<evidence type="ECO:0000256" key="2">
    <source>
        <dbReference type="SAM" id="SignalP"/>
    </source>
</evidence>
<feature type="transmembrane region" description="Helical" evidence="1">
    <location>
        <begin position="269"/>
        <end position="290"/>
    </location>
</feature>
<feature type="chain" id="PRO_5018172612" description="Phosphatidic acid phosphatase type 2/haloperoxidase domain-containing protein" evidence="2">
    <location>
        <begin position="22"/>
        <end position="328"/>
    </location>
</feature>
<dbReference type="AlphaFoldDB" id="A0A3P3YKW1"/>
<proteinExistence type="predicted"/>
<accession>A0A3P3YKW1</accession>
<sequence length="328" mass="34580">MRNVQLGIVAAALMMAAACNAMHAGSSTADHVSVNVSSLQTRDAQEQPVHLLSPSFSSTITKFVYKSGRTLAPPLSWLINCRNDDGRIVRVRFRDAFHDEPSRADVAGITFAAYLAESLVLVIYQLPLNVLSAAIGGVAVQSLRAREYGNEAADNDNAVRPAIVLTLTAAGASFLPQVIAIYVIVTLAVRFRVRASHWAYTTVSMLARVAGCCLSGIAASGHAGQDVVIGAKCGSVYGAAVVLSDLWVRHAIPHDGPRSSCWMLNPLTWVDLGMCSSSIWAAILALFVSVPGYSHNLFGTGALMGLFGMGDIASVADKFPAPGPPSAK</sequence>
<evidence type="ECO:0000313" key="4">
    <source>
        <dbReference type="Proteomes" id="UP000290189"/>
    </source>
</evidence>
<geneLocation type="mitochondrion" evidence="3"/>
<protein>
    <recommendedName>
        <fullName evidence="5">Phosphatidic acid phosphatase type 2/haloperoxidase domain-containing protein</fullName>
    </recommendedName>
</protein>
<reference evidence="3 4" key="1">
    <citation type="submission" date="2018-03" db="EMBL/GenBank/DDBJ databases">
        <authorList>
            <person name="Fogelqvist J."/>
        </authorList>
    </citation>
    <scope>NUCLEOTIDE SEQUENCE [LARGE SCALE GENOMIC DNA]</scope>
</reference>
<keyword evidence="3" id="KW-0496">Mitochondrion</keyword>
<evidence type="ECO:0000256" key="1">
    <source>
        <dbReference type="SAM" id="Phobius"/>
    </source>
</evidence>
<feature type="transmembrane region" description="Helical" evidence="1">
    <location>
        <begin position="162"/>
        <end position="185"/>
    </location>
</feature>
<keyword evidence="1" id="KW-1133">Transmembrane helix</keyword>
<evidence type="ECO:0000313" key="3">
    <source>
        <dbReference type="EMBL" id="SPR00826.1"/>
    </source>
</evidence>
<dbReference type="Proteomes" id="UP000290189">
    <property type="component" value="Unassembled WGS sequence"/>
</dbReference>
<keyword evidence="2" id="KW-0732">Signal</keyword>
<dbReference type="EMBL" id="OVEO01000015">
    <property type="protein sequence ID" value="SPR00826.1"/>
    <property type="molecule type" value="Genomic_DNA"/>
</dbReference>
<organism evidence="3 4">
    <name type="scientific">Plasmodiophora brassicae</name>
    <name type="common">Clubroot disease agent</name>
    <dbReference type="NCBI Taxonomy" id="37360"/>
    <lineage>
        <taxon>Eukaryota</taxon>
        <taxon>Sar</taxon>
        <taxon>Rhizaria</taxon>
        <taxon>Endomyxa</taxon>
        <taxon>Phytomyxea</taxon>
        <taxon>Plasmodiophorida</taxon>
        <taxon>Plasmodiophoridae</taxon>
        <taxon>Plasmodiophora</taxon>
    </lineage>
</organism>
<feature type="transmembrane region" description="Helical" evidence="1">
    <location>
        <begin position="197"/>
        <end position="221"/>
    </location>
</feature>
<gene>
    <name evidence="3" type="ORF">PLBR_LOCUS8041</name>
</gene>
<feature type="transmembrane region" description="Helical" evidence="1">
    <location>
        <begin position="296"/>
        <end position="316"/>
    </location>
</feature>
<evidence type="ECO:0008006" key="5">
    <source>
        <dbReference type="Google" id="ProtNLM"/>
    </source>
</evidence>
<keyword evidence="1" id="KW-0472">Membrane</keyword>
<name>A0A3P3YKW1_PLABS</name>
<feature type="signal peptide" evidence="2">
    <location>
        <begin position="1"/>
        <end position="21"/>
    </location>
</feature>